<evidence type="ECO:0000313" key="5">
    <source>
        <dbReference type="Proteomes" id="UP000753196"/>
    </source>
</evidence>
<protein>
    <submittedName>
        <fullName evidence="4">NTP transferase domain-containing protein</fullName>
    </submittedName>
</protein>
<keyword evidence="2" id="KW-0548">Nucleotidyltransferase</keyword>
<dbReference type="EMBL" id="JACQCR010000019">
    <property type="protein sequence ID" value="MBI3630873.1"/>
    <property type="molecule type" value="Genomic_DNA"/>
</dbReference>
<gene>
    <name evidence="4" type="ORF">HY221_00870</name>
</gene>
<reference evidence="4" key="1">
    <citation type="submission" date="2020-07" db="EMBL/GenBank/DDBJ databases">
        <title>Huge and variable diversity of episymbiotic CPR bacteria and DPANN archaea in groundwater ecosystems.</title>
        <authorList>
            <person name="He C.Y."/>
            <person name="Keren R."/>
            <person name="Whittaker M."/>
            <person name="Farag I.F."/>
            <person name="Doudna J."/>
            <person name="Cate J.H.D."/>
            <person name="Banfield J.F."/>
        </authorList>
    </citation>
    <scope>NUCLEOTIDE SEQUENCE</scope>
    <source>
        <strain evidence="4">NC_groundwater_973_Pr1_S-0.2um_54_13</strain>
    </source>
</reference>
<name>A0A932QZT5_9BACT</name>
<evidence type="ECO:0000313" key="4">
    <source>
        <dbReference type="EMBL" id="MBI3630873.1"/>
    </source>
</evidence>
<dbReference type="GO" id="GO:0016779">
    <property type="term" value="F:nucleotidyltransferase activity"/>
    <property type="evidence" value="ECO:0007669"/>
    <property type="project" value="UniProtKB-KW"/>
</dbReference>
<dbReference type="PANTHER" id="PTHR43584:SF8">
    <property type="entry name" value="N-ACETYLMURAMATE ALPHA-1-PHOSPHATE URIDYLYLTRANSFERASE"/>
    <property type="match status" value="1"/>
</dbReference>
<sequence>MDSFTVLLVAGGRGARMKDVTDECQKCMIPVDGKPIMAWSMDAIRDALSPEKMIIATGYHADQVYDYFGDKYQDIAVLYVHHDEMIGSRKRVLLADHLISGPFLFHSGDVVVPGAALRALHDTFVRGAECVLGTILAAEYHDPALSHGVICMENERIAEYIYPAPTHPGYGMFRSTGIAFFQRRYLDLLKQCEQESEWSGGIKIGVRCGEKFNVAVLKGLWYHFAYAEDIVPTMKFGHTQRMK</sequence>
<dbReference type="InterPro" id="IPR005835">
    <property type="entry name" value="NTP_transferase_dom"/>
</dbReference>
<dbReference type="SUPFAM" id="SSF53448">
    <property type="entry name" value="Nucleotide-diphospho-sugar transferases"/>
    <property type="match status" value="1"/>
</dbReference>
<dbReference type="AlphaFoldDB" id="A0A932QZT5"/>
<evidence type="ECO:0000256" key="1">
    <source>
        <dbReference type="ARBA" id="ARBA00022679"/>
    </source>
</evidence>
<organism evidence="4 5">
    <name type="scientific">Candidatus Sungiibacteriota bacterium</name>
    <dbReference type="NCBI Taxonomy" id="2750080"/>
    <lineage>
        <taxon>Bacteria</taxon>
        <taxon>Candidatus Sungiibacteriota</taxon>
    </lineage>
</organism>
<dbReference type="InterPro" id="IPR029044">
    <property type="entry name" value="Nucleotide-diphossugar_trans"/>
</dbReference>
<evidence type="ECO:0000259" key="3">
    <source>
        <dbReference type="Pfam" id="PF00483"/>
    </source>
</evidence>
<feature type="domain" description="Nucleotidyl transferase" evidence="3">
    <location>
        <begin position="7"/>
        <end position="194"/>
    </location>
</feature>
<dbReference type="InterPro" id="IPR050065">
    <property type="entry name" value="GlmU-like"/>
</dbReference>
<accession>A0A932QZT5</accession>
<keyword evidence="1 4" id="KW-0808">Transferase</keyword>
<comment type="caution">
    <text evidence="4">The sequence shown here is derived from an EMBL/GenBank/DDBJ whole genome shotgun (WGS) entry which is preliminary data.</text>
</comment>
<proteinExistence type="predicted"/>
<evidence type="ECO:0000256" key="2">
    <source>
        <dbReference type="ARBA" id="ARBA00022695"/>
    </source>
</evidence>
<dbReference type="Pfam" id="PF00483">
    <property type="entry name" value="NTP_transferase"/>
    <property type="match status" value="1"/>
</dbReference>
<dbReference type="PANTHER" id="PTHR43584">
    <property type="entry name" value="NUCLEOTIDYL TRANSFERASE"/>
    <property type="match status" value="1"/>
</dbReference>
<dbReference type="Gene3D" id="3.90.550.10">
    <property type="entry name" value="Spore Coat Polysaccharide Biosynthesis Protein SpsA, Chain A"/>
    <property type="match status" value="1"/>
</dbReference>
<dbReference type="Proteomes" id="UP000753196">
    <property type="component" value="Unassembled WGS sequence"/>
</dbReference>